<dbReference type="AlphaFoldDB" id="K3W7I0"/>
<dbReference type="Pfam" id="PF00406">
    <property type="entry name" value="ADK"/>
    <property type="match status" value="2"/>
</dbReference>
<organism evidence="7 8">
    <name type="scientific">Globisporangium ultimum (strain ATCC 200006 / CBS 805.95 / DAOM BR144)</name>
    <name type="common">Pythium ultimum</name>
    <dbReference type="NCBI Taxonomy" id="431595"/>
    <lineage>
        <taxon>Eukaryota</taxon>
        <taxon>Sar</taxon>
        <taxon>Stramenopiles</taxon>
        <taxon>Oomycota</taxon>
        <taxon>Peronosporomycetes</taxon>
        <taxon>Pythiales</taxon>
        <taxon>Pythiaceae</taxon>
        <taxon>Globisporangium</taxon>
    </lineage>
</organism>
<dbReference type="FunCoup" id="K3W7I0">
    <property type="interactions" value="62"/>
</dbReference>
<feature type="region of interest" description="Disordered" evidence="5">
    <location>
        <begin position="1"/>
        <end position="33"/>
    </location>
</feature>
<keyword evidence="3 4" id="KW-0418">Kinase</keyword>
<keyword evidence="1 4" id="KW-0808">Transferase</keyword>
<dbReference type="EnsemblProtists" id="PYU1_T000921">
    <property type="protein sequence ID" value="PYU1_T000921"/>
    <property type="gene ID" value="PYU1_G000921"/>
</dbReference>
<dbReference type="InParanoid" id="K3W7I0"/>
<evidence type="ECO:0000313" key="7">
    <source>
        <dbReference type="EnsemblProtists" id="PYU1_T000921"/>
    </source>
</evidence>
<dbReference type="PANTHER" id="PTHR23359">
    <property type="entry name" value="NUCLEOTIDE KINASE"/>
    <property type="match status" value="1"/>
</dbReference>
<dbReference type="PRINTS" id="PR00094">
    <property type="entry name" value="ADENYLTKNASE"/>
</dbReference>
<dbReference type="EMBL" id="GL376620">
    <property type="status" value="NOT_ANNOTATED_CDS"/>
    <property type="molecule type" value="Genomic_DNA"/>
</dbReference>
<dbReference type="HAMAP" id="MF_00235">
    <property type="entry name" value="Adenylate_kinase_Adk"/>
    <property type="match status" value="1"/>
</dbReference>
<reference evidence="8" key="2">
    <citation type="submission" date="2010-04" db="EMBL/GenBank/DDBJ databases">
        <authorList>
            <person name="Buell R."/>
            <person name="Hamilton J."/>
            <person name="Hostetler J."/>
        </authorList>
    </citation>
    <scope>NUCLEOTIDE SEQUENCE [LARGE SCALE GENOMIC DNA]</scope>
    <source>
        <strain evidence="8">DAOM:BR144</strain>
    </source>
</reference>
<dbReference type="InterPro" id="IPR007862">
    <property type="entry name" value="Adenylate_kinase_lid-dom"/>
</dbReference>
<evidence type="ECO:0000313" key="8">
    <source>
        <dbReference type="Proteomes" id="UP000019132"/>
    </source>
</evidence>
<evidence type="ECO:0000256" key="2">
    <source>
        <dbReference type="ARBA" id="ARBA00022741"/>
    </source>
</evidence>
<name>K3W7I0_GLOUD</name>
<keyword evidence="2" id="KW-0547">Nucleotide-binding</keyword>
<evidence type="ECO:0000256" key="4">
    <source>
        <dbReference type="RuleBase" id="RU003330"/>
    </source>
</evidence>
<dbReference type="CDD" id="cd01428">
    <property type="entry name" value="ADK"/>
    <property type="match status" value="1"/>
</dbReference>
<proteinExistence type="inferred from homology"/>
<dbReference type="STRING" id="431595.K3W7I0"/>
<dbReference type="GO" id="GO:0005524">
    <property type="term" value="F:ATP binding"/>
    <property type="evidence" value="ECO:0007669"/>
    <property type="project" value="InterPro"/>
</dbReference>
<dbReference type="Proteomes" id="UP000019132">
    <property type="component" value="Unassembled WGS sequence"/>
</dbReference>
<evidence type="ECO:0000256" key="1">
    <source>
        <dbReference type="ARBA" id="ARBA00022679"/>
    </source>
</evidence>
<evidence type="ECO:0000256" key="5">
    <source>
        <dbReference type="SAM" id="MobiDB-lite"/>
    </source>
</evidence>
<dbReference type="SUPFAM" id="SSF52540">
    <property type="entry name" value="P-loop containing nucleoside triphosphate hydrolases"/>
    <property type="match status" value="1"/>
</dbReference>
<accession>K3W7I0</accession>
<dbReference type="VEuPathDB" id="FungiDB:PYU1_G000921"/>
<evidence type="ECO:0000256" key="3">
    <source>
        <dbReference type="ARBA" id="ARBA00022777"/>
    </source>
</evidence>
<evidence type="ECO:0000259" key="6">
    <source>
        <dbReference type="Pfam" id="PF05191"/>
    </source>
</evidence>
<reference evidence="8" key="1">
    <citation type="journal article" date="2010" name="Genome Biol.">
        <title>Genome sequence of the necrotrophic plant pathogen Pythium ultimum reveals original pathogenicity mechanisms and effector repertoire.</title>
        <authorList>
            <person name="Levesque C.A."/>
            <person name="Brouwer H."/>
            <person name="Cano L."/>
            <person name="Hamilton J.P."/>
            <person name="Holt C."/>
            <person name="Huitema E."/>
            <person name="Raffaele S."/>
            <person name="Robideau G.P."/>
            <person name="Thines M."/>
            <person name="Win J."/>
            <person name="Zerillo M.M."/>
            <person name="Beakes G.W."/>
            <person name="Boore J.L."/>
            <person name="Busam D."/>
            <person name="Dumas B."/>
            <person name="Ferriera S."/>
            <person name="Fuerstenberg S.I."/>
            <person name="Gachon C.M."/>
            <person name="Gaulin E."/>
            <person name="Govers F."/>
            <person name="Grenville-Briggs L."/>
            <person name="Horner N."/>
            <person name="Hostetler J."/>
            <person name="Jiang R.H."/>
            <person name="Johnson J."/>
            <person name="Krajaejun T."/>
            <person name="Lin H."/>
            <person name="Meijer H.J."/>
            <person name="Moore B."/>
            <person name="Morris P."/>
            <person name="Phuntmart V."/>
            <person name="Puiu D."/>
            <person name="Shetty J."/>
            <person name="Stajich J.E."/>
            <person name="Tripathy S."/>
            <person name="Wawra S."/>
            <person name="van West P."/>
            <person name="Whitty B.R."/>
            <person name="Coutinho P.M."/>
            <person name="Henrissat B."/>
            <person name="Martin F."/>
            <person name="Thomas P.D."/>
            <person name="Tyler B.M."/>
            <person name="De Vries R.P."/>
            <person name="Kamoun S."/>
            <person name="Yandell M."/>
            <person name="Tisserat N."/>
            <person name="Buell C.R."/>
        </authorList>
    </citation>
    <scope>NUCLEOTIDE SEQUENCE</scope>
    <source>
        <strain evidence="8">DAOM:BR144</strain>
    </source>
</reference>
<dbReference type="InterPro" id="IPR027417">
    <property type="entry name" value="P-loop_NTPase"/>
</dbReference>
<reference evidence="7" key="3">
    <citation type="submission" date="2015-02" db="UniProtKB">
        <authorList>
            <consortium name="EnsemblProtists"/>
        </authorList>
    </citation>
    <scope>IDENTIFICATION</scope>
    <source>
        <strain evidence="7">DAOM BR144</strain>
    </source>
</reference>
<dbReference type="InterPro" id="IPR000850">
    <property type="entry name" value="Adenylat/UMP-CMP_kin"/>
</dbReference>
<keyword evidence="8" id="KW-1185">Reference proteome</keyword>
<dbReference type="HOGENOM" id="CLU_032354_1_2_1"/>
<dbReference type="OMA" id="IKVENTM"/>
<sequence>RHSATTRERTQIGIRPSARRRPSDREAAEAHSTCPVTQASMRLFSTSTKAAAKGSFKIMFLGAPGAGKGTYASRIAPMLNIPTISTGDLVRHEIKTGTHLGDQIKASSMSSFALMDDILRVYMQAYNDRGALVPDQIILDMVENRLALDDAKRGFILVTTLDLVVNIDLPQWILTEKISGRRVCTSCGSGFNVAHIDHGEYNMPPLLPKVEGVCDSCGTPTLVQRPDDNADVVRQRLEVYNDETAPLVDFYTAVGSLRTFEVKKGLADLDKLVELIEAELAA</sequence>
<comment type="similarity">
    <text evidence="4">Belongs to the adenylate kinase family.</text>
</comment>
<dbReference type="Gene3D" id="3.40.50.300">
    <property type="entry name" value="P-loop containing nucleotide triphosphate hydrolases"/>
    <property type="match status" value="2"/>
</dbReference>
<feature type="domain" description="Adenylate kinase active site lid" evidence="6">
    <location>
        <begin position="181"/>
        <end position="227"/>
    </location>
</feature>
<dbReference type="eggNOG" id="KOG3078">
    <property type="taxonomic scope" value="Eukaryota"/>
</dbReference>
<protein>
    <recommendedName>
        <fullName evidence="6">Adenylate kinase active site lid domain-containing protein</fullName>
    </recommendedName>
</protein>
<feature type="compositionally biased region" description="Basic and acidic residues" evidence="5">
    <location>
        <begin position="1"/>
        <end position="10"/>
    </location>
</feature>
<dbReference type="GO" id="GO:0004017">
    <property type="term" value="F:AMP kinase activity"/>
    <property type="evidence" value="ECO:0007669"/>
    <property type="project" value="InterPro"/>
</dbReference>
<dbReference type="Pfam" id="PF05191">
    <property type="entry name" value="ADK_lid"/>
    <property type="match status" value="1"/>
</dbReference>